<feature type="chain" id="PRO_5038851714" evidence="1">
    <location>
        <begin position="26"/>
        <end position="376"/>
    </location>
</feature>
<protein>
    <submittedName>
        <fullName evidence="2">Uncharacterized protein</fullName>
    </submittedName>
</protein>
<dbReference type="EMBL" id="QLYX01000005">
    <property type="protein sequence ID" value="RAY14797.1"/>
    <property type="molecule type" value="Genomic_DNA"/>
</dbReference>
<dbReference type="OrthoDB" id="3515089at2"/>
<dbReference type="AlphaFoldDB" id="A0A365H6T4"/>
<organism evidence="2 3">
    <name type="scientific">Actinomadura craniellae</name>
    <dbReference type="NCBI Taxonomy" id="2231787"/>
    <lineage>
        <taxon>Bacteria</taxon>
        <taxon>Bacillati</taxon>
        <taxon>Actinomycetota</taxon>
        <taxon>Actinomycetes</taxon>
        <taxon>Streptosporangiales</taxon>
        <taxon>Thermomonosporaceae</taxon>
        <taxon>Actinomadura</taxon>
    </lineage>
</organism>
<proteinExistence type="predicted"/>
<feature type="signal peptide" evidence="1">
    <location>
        <begin position="1"/>
        <end position="25"/>
    </location>
</feature>
<gene>
    <name evidence="2" type="ORF">DPM19_13780</name>
</gene>
<evidence type="ECO:0000313" key="2">
    <source>
        <dbReference type="EMBL" id="RAY14797.1"/>
    </source>
</evidence>
<sequence length="376" mass="40304">MILTRQLSRGAVAVAIGLASVGALAPSASADALTWEVVHQVDRQVIYGVVPVTRRDVWALTGTRPQQDYRSRPLSLRWNGSAWRRVATPTGLTGVLTAGDALSPTDVWAIGGEEGGPSYALRWDGAQWNVAGRWEVGDVTGITVLGPSDVWVFGAHGRDWGAGTWHYDGATWTKMETPFAIIKASDVSPTDIWGIARGASGDTRTVVHYDGTSWQEVPTGDVLPPDIPYSDATGTSQSVFLSGIVARSAQDVWVTGTVSRTENEVSTQQPVLIRWNGTRWRRVDVPGAGAIDKITPDGRRGFWFAARPGPEEPQVIRHRSGGGVWTTAAVTTPAGTVPALYDLALVPGTRQVYGVGLLQAVDPVVHNTGAIFRLVR</sequence>
<accession>A0A365H6T4</accession>
<comment type="caution">
    <text evidence="2">The sequence shown here is derived from an EMBL/GenBank/DDBJ whole genome shotgun (WGS) entry which is preliminary data.</text>
</comment>
<dbReference type="RefSeq" id="WP_111867134.1">
    <property type="nucleotide sequence ID" value="NZ_QLYX01000005.1"/>
</dbReference>
<evidence type="ECO:0000313" key="3">
    <source>
        <dbReference type="Proteomes" id="UP000251891"/>
    </source>
</evidence>
<keyword evidence="1" id="KW-0732">Signal</keyword>
<name>A0A365H6T4_9ACTN</name>
<reference evidence="2 3" key="1">
    <citation type="submission" date="2018-06" db="EMBL/GenBank/DDBJ databases">
        <title>Actinomadura craniellae sp. nov. isolated from marine sponge Craniella sp.</title>
        <authorList>
            <person name="Li L."/>
            <person name="Xu Q.H."/>
            <person name="Lin H.W."/>
            <person name="Lu Y.H."/>
        </authorList>
    </citation>
    <scope>NUCLEOTIDE SEQUENCE [LARGE SCALE GENOMIC DNA]</scope>
    <source>
        <strain evidence="2 3">LHW63021</strain>
    </source>
</reference>
<keyword evidence="3" id="KW-1185">Reference proteome</keyword>
<dbReference type="Proteomes" id="UP000251891">
    <property type="component" value="Unassembled WGS sequence"/>
</dbReference>
<evidence type="ECO:0000256" key="1">
    <source>
        <dbReference type="SAM" id="SignalP"/>
    </source>
</evidence>